<keyword evidence="9" id="KW-1185">Reference proteome</keyword>
<organism evidence="8 9">
    <name type="scientific">Protomyces lactucae-debilis</name>
    <dbReference type="NCBI Taxonomy" id="2754530"/>
    <lineage>
        <taxon>Eukaryota</taxon>
        <taxon>Fungi</taxon>
        <taxon>Dikarya</taxon>
        <taxon>Ascomycota</taxon>
        <taxon>Taphrinomycotina</taxon>
        <taxon>Taphrinomycetes</taxon>
        <taxon>Taphrinales</taxon>
        <taxon>Protomycetaceae</taxon>
        <taxon>Protomyces</taxon>
    </lineage>
</organism>
<dbReference type="GeneID" id="63785226"/>
<keyword evidence="5" id="KW-0175">Coiled coil</keyword>
<dbReference type="OMA" id="IWSKFED"/>
<evidence type="ECO:0000256" key="3">
    <source>
        <dbReference type="ARBA" id="ARBA00023034"/>
    </source>
</evidence>
<dbReference type="OrthoDB" id="18786at2759"/>
<protein>
    <recommendedName>
        <fullName evidence="2">Conserved oligomeric Golgi complex subunit 5</fullName>
    </recommendedName>
</protein>
<evidence type="ECO:0000313" key="8">
    <source>
        <dbReference type="EMBL" id="ORY82126.1"/>
    </source>
</evidence>
<dbReference type="GO" id="GO:0017119">
    <property type="term" value="C:Golgi transport complex"/>
    <property type="evidence" value="ECO:0007669"/>
    <property type="project" value="InterPro"/>
</dbReference>
<dbReference type="GO" id="GO:0006891">
    <property type="term" value="P:intra-Golgi vesicle-mediated transport"/>
    <property type="evidence" value="ECO:0007669"/>
    <property type="project" value="InterPro"/>
</dbReference>
<feature type="coiled-coil region" evidence="5">
    <location>
        <begin position="40"/>
        <end position="103"/>
    </location>
</feature>
<dbReference type="InterPro" id="IPR019465">
    <property type="entry name" value="Cog5"/>
</dbReference>
<feature type="domain" description="Conserved oligomeric Golgi complex subunit 5 helical" evidence="7">
    <location>
        <begin position="167"/>
        <end position="336"/>
    </location>
</feature>
<keyword evidence="3" id="KW-0333">Golgi apparatus</keyword>
<dbReference type="Pfam" id="PF20649">
    <property type="entry name" value="COG5_C"/>
    <property type="match status" value="1"/>
</dbReference>
<feature type="domain" description="Conserved oligomeric Golgi complex subunit 5 N-terminal" evidence="6">
    <location>
        <begin position="15"/>
        <end position="135"/>
    </location>
</feature>
<dbReference type="Pfam" id="PF10392">
    <property type="entry name" value="COG5_N"/>
    <property type="match status" value="1"/>
</dbReference>
<dbReference type="InterPro" id="IPR049176">
    <property type="entry name" value="COG5_N"/>
</dbReference>
<dbReference type="STRING" id="56484.A0A1Y2FFR1"/>
<reference evidence="8 9" key="1">
    <citation type="submission" date="2016-07" db="EMBL/GenBank/DDBJ databases">
        <title>Pervasive Adenine N6-methylation of Active Genes in Fungi.</title>
        <authorList>
            <consortium name="DOE Joint Genome Institute"/>
            <person name="Mondo S.J."/>
            <person name="Dannebaum R.O."/>
            <person name="Kuo R.C."/>
            <person name="Labutti K."/>
            <person name="Haridas S."/>
            <person name="Kuo A."/>
            <person name="Salamov A."/>
            <person name="Ahrendt S.R."/>
            <person name="Lipzen A."/>
            <person name="Sullivan W."/>
            <person name="Andreopoulos W.B."/>
            <person name="Clum A."/>
            <person name="Lindquist E."/>
            <person name="Daum C."/>
            <person name="Ramamoorthy G.K."/>
            <person name="Gryganskyi A."/>
            <person name="Culley D."/>
            <person name="Magnuson J.K."/>
            <person name="James T.Y."/>
            <person name="O'Malley M.A."/>
            <person name="Stajich J.E."/>
            <person name="Spatafora J.W."/>
            <person name="Visel A."/>
            <person name="Grigoriev I.V."/>
        </authorList>
    </citation>
    <scope>NUCLEOTIDE SEQUENCE [LARGE SCALE GENOMIC DNA]</scope>
    <source>
        <strain evidence="8 9">12-1054</strain>
    </source>
</reference>
<dbReference type="RefSeq" id="XP_040725260.1">
    <property type="nucleotide sequence ID" value="XM_040868627.1"/>
</dbReference>
<dbReference type="AlphaFoldDB" id="A0A1Y2FFR1"/>
<comment type="caution">
    <text evidence="8">The sequence shown here is derived from an EMBL/GenBank/DDBJ whole genome shotgun (WGS) entry which is preliminary data.</text>
</comment>
<evidence type="ECO:0000256" key="1">
    <source>
        <dbReference type="ARBA" id="ARBA00004395"/>
    </source>
</evidence>
<dbReference type="PANTHER" id="PTHR13228">
    <property type="entry name" value="CONSERVED OLIGOMERIC GOLGI COMPLEX COMPONENT 5"/>
    <property type="match status" value="1"/>
</dbReference>
<evidence type="ECO:0000256" key="2">
    <source>
        <dbReference type="ARBA" id="ARBA00020974"/>
    </source>
</evidence>
<evidence type="ECO:0000256" key="4">
    <source>
        <dbReference type="ARBA" id="ARBA00023136"/>
    </source>
</evidence>
<name>A0A1Y2FFR1_PROLT</name>
<sequence>MSGPSYVDYDAIAADDFDPYAYANKLILATNDSDETQLDFTSAENKLKFDLQEVERAQREEVEVHWEALLERTEKAAATSEDVAKLEADLHKLETSYGKLEQKVVEPYEAAEPLYDSLAGMMATMALLKKLTGYLEQMQVVDGCKEAFSRSSALLELRMLAKATPALAELDLVKALQSRLKDKTAQTIRELSANVGNFKYLSMSLSSLALLDQAELFQLVQNNIKEKLDQSAQEAKIAFQVSPSIRRLQTTDNVKAVEQFGTGLETLFASLLESAGQISQLEAALPAASRHQLLEQSFDHSANLARYFWRELAHKLSIVVREATRSNLWILRTLRSLDLDAIVAKGGLERGTVEFSVVCGSLKR</sequence>
<keyword evidence="4" id="KW-0472">Membrane</keyword>
<dbReference type="PANTHER" id="PTHR13228:SF3">
    <property type="entry name" value="CONSERVED OLIGOMERIC GOLGI COMPLEX SUBUNIT 5"/>
    <property type="match status" value="1"/>
</dbReference>
<dbReference type="InterPro" id="IPR048485">
    <property type="entry name" value="COG5_helical"/>
</dbReference>
<gene>
    <name evidence="8" type="ORF">BCR37DRAFT_37659</name>
</gene>
<proteinExistence type="predicted"/>
<evidence type="ECO:0000256" key="5">
    <source>
        <dbReference type="SAM" id="Coils"/>
    </source>
</evidence>
<dbReference type="EMBL" id="MCFI01000010">
    <property type="protein sequence ID" value="ORY82126.1"/>
    <property type="molecule type" value="Genomic_DNA"/>
</dbReference>
<evidence type="ECO:0000313" key="9">
    <source>
        <dbReference type="Proteomes" id="UP000193685"/>
    </source>
</evidence>
<dbReference type="Proteomes" id="UP000193685">
    <property type="component" value="Unassembled WGS sequence"/>
</dbReference>
<comment type="subcellular location">
    <subcellularLocation>
        <location evidence="1">Golgi apparatus membrane</location>
        <topology evidence="1">Peripheral membrane protein</topology>
    </subcellularLocation>
</comment>
<evidence type="ECO:0000259" key="6">
    <source>
        <dbReference type="Pfam" id="PF10392"/>
    </source>
</evidence>
<evidence type="ECO:0000259" key="7">
    <source>
        <dbReference type="Pfam" id="PF20649"/>
    </source>
</evidence>
<dbReference type="GO" id="GO:0000139">
    <property type="term" value="C:Golgi membrane"/>
    <property type="evidence" value="ECO:0007669"/>
    <property type="project" value="UniProtKB-SubCell"/>
</dbReference>
<accession>A0A1Y2FFR1</accession>